<feature type="compositionally biased region" description="Basic and acidic residues" evidence="1">
    <location>
        <begin position="211"/>
        <end position="220"/>
    </location>
</feature>
<evidence type="ECO:0000256" key="1">
    <source>
        <dbReference type="SAM" id="MobiDB-lite"/>
    </source>
</evidence>
<dbReference type="EMBL" id="WNKS01000002">
    <property type="protein sequence ID" value="MTV30134.1"/>
    <property type="molecule type" value="Genomic_DNA"/>
</dbReference>
<feature type="compositionally biased region" description="Polar residues" evidence="1">
    <location>
        <begin position="87"/>
        <end position="102"/>
    </location>
</feature>
<dbReference type="RefSeq" id="WP_155444789.1">
    <property type="nucleotide sequence ID" value="NZ_JAOQNR010000002.1"/>
</dbReference>
<dbReference type="Proteomes" id="UP000439113">
    <property type="component" value="Unassembled WGS sequence"/>
</dbReference>
<gene>
    <name evidence="3" type="ORF">GJ654_03900</name>
</gene>
<reference evidence="3 4" key="1">
    <citation type="submission" date="2019-11" db="EMBL/GenBank/DDBJ databases">
        <title>Whole-genome sequence of a Rhodoblastus acidophilus DSM 142.</title>
        <authorList>
            <person name="Kyndt J.A."/>
            <person name="Meyer T.E."/>
        </authorList>
    </citation>
    <scope>NUCLEOTIDE SEQUENCE [LARGE SCALE GENOMIC DNA]</scope>
    <source>
        <strain evidence="3 4">DSM 142</strain>
    </source>
</reference>
<name>A0A6N8DMX9_RHOAC</name>
<keyword evidence="2" id="KW-0732">Signal</keyword>
<feature type="signal peptide" evidence="2">
    <location>
        <begin position="1"/>
        <end position="26"/>
    </location>
</feature>
<feature type="compositionally biased region" description="Gly residues" evidence="1">
    <location>
        <begin position="113"/>
        <end position="122"/>
    </location>
</feature>
<feature type="compositionally biased region" description="Low complexity" evidence="1">
    <location>
        <begin position="61"/>
        <end position="80"/>
    </location>
</feature>
<dbReference type="OrthoDB" id="8456885at2"/>
<feature type="compositionally biased region" description="Basic and acidic residues" evidence="1">
    <location>
        <begin position="278"/>
        <end position="290"/>
    </location>
</feature>
<evidence type="ECO:0000313" key="3">
    <source>
        <dbReference type="EMBL" id="MTV30134.1"/>
    </source>
</evidence>
<feature type="compositionally biased region" description="Pro residues" evidence="1">
    <location>
        <begin position="230"/>
        <end position="247"/>
    </location>
</feature>
<feature type="chain" id="PRO_5027030593" description="Translation initiation factor IF-2" evidence="2">
    <location>
        <begin position="27"/>
        <end position="334"/>
    </location>
</feature>
<comment type="caution">
    <text evidence="3">The sequence shown here is derived from an EMBL/GenBank/DDBJ whole genome shotgun (WGS) entry which is preliminary data.</text>
</comment>
<accession>A0A6N8DMX9</accession>
<evidence type="ECO:0000313" key="4">
    <source>
        <dbReference type="Proteomes" id="UP000439113"/>
    </source>
</evidence>
<dbReference type="AlphaFoldDB" id="A0A6N8DMX9"/>
<proteinExistence type="predicted"/>
<protein>
    <recommendedName>
        <fullName evidence="5">Translation initiation factor IF-2</fullName>
    </recommendedName>
</protein>
<feature type="compositionally biased region" description="Basic residues" evidence="1">
    <location>
        <begin position="47"/>
        <end position="59"/>
    </location>
</feature>
<feature type="region of interest" description="Disordered" evidence="1">
    <location>
        <begin position="45"/>
        <end position="334"/>
    </location>
</feature>
<sequence>MARSNRIALMAAPLCAAALLAAPARAGDSLFDGAGAAPAVEAAAKPVVKKKPVAKHKPAKPVEAATVQPAPEPAPVVQEQPPEPQSAFGQQMPRQSLINRFTNPAAATAEPGSSGGQAGQGGKAAAPVEPEEETLPNGMPKKFLLNRMFNSSALEPGRQPDPRSFMAQAPAPAGEPSLFDRAAGALGFGDKEEKPAANLPPVNVTAPAPAKPDRKPKEAKPASTSTAAPAPAPAALTPPPAAAPSPPGWLDRALGGGDETTPDYSERPKLAVPQNRDALPDPRPAEERRVQRPANAETLTRPPAGYTEKVQGADGKVSGFTDQDEGKKGFFNWF</sequence>
<evidence type="ECO:0008006" key="5">
    <source>
        <dbReference type="Google" id="ProtNLM"/>
    </source>
</evidence>
<evidence type="ECO:0000256" key="2">
    <source>
        <dbReference type="SAM" id="SignalP"/>
    </source>
</evidence>
<organism evidence="3 4">
    <name type="scientific">Rhodoblastus acidophilus</name>
    <name type="common">Rhodopseudomonas acidophila</name>
    <dbReference type="NCBI Taxonomy" id="1074"/>
    <lineage>
        <taxon>Bacteria</taxon>
        <taxon>Pseudomonadati</taxon>
        <taxon>Pseudomonadota</taxon>
        <taxon>Alphaproteobacteria</taxon>
        <taxon>Hyphomicrobiales</taxon>
        <taxon>Rhodoblastaceae</taxon>
        <taxon>Rhodoblastus</taxon>
    </lineage>
</organism>